<sequence>MLCCDISPEGKGCRIIRLTQRTEEYVQLHESGHMTDRFATGISYVTWPVFLQRQQALCRGDAAYDRVAPLQGHFYRQHGKRAENTLPCVWQTKISSREKRHLRKERLKQKEDASRASQGSSVAEPAFDWDEKGTGWPLAEDTGGCGKGALITRAERGTVLKASEATREESVPSQSEEDVFSNVGTWDIAEVKSCPVTSGTLTELSKELESTFFLHADNIKSKSSEDSPSRCCWSTRLTFLPADDVWQEQDDPSAIDLDSDWKAPTEEWGNWTGDEEHQTGDEREKDLPKGKEGINFCLSGLKSKMQRKKKKNEVKEARGAAGLMHQGLETREEERPRDLISTKHGSDAVCAYSRKPSDIPNNPHANNVPGKKERRKRRKMKET</sequence>
<evidence type="ECO:0000313" key="3">
    <source>
        <dbReference type="Proteomes" id="UP000694556"/>
    </source>
</evidence>
<feature type="compositionally biased region" description="Basic and acidic residues" evidence="1">
    <location>
        <begin position="328"/>
        <end position="346"/>
    </location>
</feature>
<protein>
    <submittedName>
        <fullName evidence="2">Uncharacterized protein</fullName>
    </submittedName>
</protein>
<dbReference type="Proteomes" id="UP000694556">
    <property type="component" value="Chromosome 3"/>
</dbReference>
<evidence type="ECO:0000256" key="1">
    <source>
        <dbReference type="SAM" id="MobiDB-lite"/>
    </source>
</evidence>
<keyword evidence="3" id="KW-1185">Reference proteome</keyword>
<dbReference type="AlphaFoldDB" id="A0A8C3GEN9"/>
<reference evidence="2" key="1">
    <citation type="submission" date="2018-09" db="EMBL/GenBank/DDBJ databases">
        <title>Common duck and Muscovy duck high density SNP chip.</title>
        <authorList>
            <person name="Vignal A."/>
            <person name="Thebault N."/>
            <person name="Warren W.C."/>
        </authorList>
    </citation>
    <scope>NUCLEOTIDE SEQUENCE [LARGE SCALE GENOMIC DNA]</scope>
</reference>
<evidence type="ECO:0000313" key="2">
    <source>
        <dbReference type="Ensembl" id="ENSCMMP00000003755.1"/>
    </source>
</evidence>
<feature type="region of interest" description="Disordered" evidence="1">
    <location>
        <begin position="100"/>
        <end position="128"/>
    </location>
</feature>
<reference evidence="2" key="2">
    <citation type="submission" date="2025-08" db="UniProtKB">
        <authorList>
            <consortium name="Ensembl"/>
        </authorList>
    </citation>
    <scope>IDENTIFICATION</scope>
</reference>
<feature type="compositionally biased region" description="Basic and acidic residues" evidence="1">
    <location>
        <begin position="274"/>
        <end position="292"/>
    </location>
</feature>
<reference evidence="2" key="3">
    <citation type="submission" date="2025-09" db="UniProtKB">
        <authorList>
            <consortium name="Ensembl"/>
        </authorList>
    </citation>
    <scope>IDENTIFICATION</scope>
</reference>
<accession>A0A8C3GEN9</accession>
<proteinExistence type="predicted"/>
<feature type="region of interest" description="Disordered" evidence="1">
    <location>
        <begin position="305"/>
        <end position="383"/>
    </location>
</feature>
<organism evidence="2 3">
    <name type="scientific">Cairina moschata</name>
    <name type="common">Muscovy duck</name>
    <dbReference type="NCBI Taxonomy" id="8855"/>
    <lineage>
        <taxon>Eukaryota</taxon>
        <taxon>Metazoa</taxon>
        <taxon>Chordata</taxon>
        <taxon>Craniata</taxon>
        <taxon>Vertebrata</taxon>
        <taxon>Euteleostomi</taxon>
        <taxon>Archelosauria</taxon>
        <taxon>Archosauria</taxon>
        <taxon>Dinosauria</taxon>
        <taxon>Saurischia</taxon>
        <taxon>Theropoda</taxon>
        <taxon>Coelurosauria</taxon>
        <taxon>Aves</taxon>
        <taxon>Neognathae</taxon>
        <taxon>Galloanserae</taxon>
        <taxon>Anseriformes</taxon>
        <taxon>Anatidae</taxon>
        <taxon>Anatinae</taxon>
        <taxon>Cairina</taxon>
    </lineage>
</organism>
<feature type="region of interest" description="Disordered" evidence="1">
    <location>
        <begin position="266"/>
        <end position="292"/>
    </location>
</feature>
<name>A0A8C3GEN9_CAIMO</name>
<feature type="compositionally biased region" description="Basic residues" evidence="1">
    <location>
        <begin position="372"/>
        <end position="383"/>
    </location>
</feature>
<dbReference type="Ensembl" id="ENSCMMT00000004209.1">
    <property type="protein sequence ID" value="ENSCMMP00000003755.1"/>
    <property type="gene ID" value="ENSCMMG00000002380.1"/>
</dbReference>